<name>A0A9D4AZ88_9SAUR</name>
<organism evidence="2 3">
    <name type="scientific">Mauremys mutica</name>
    <name type="common">yellowpond turtle</name>
    <dbReference type="NCBI Taxonomy" id="74926"/>
    <lineage>
        <taxon>Eukaryota</taxon>
        <taxon>Metazoa</taxon>
        <taxon>Chordata</taxon>
        <taxon>Craniata</taxon>
        <taxon>Vertebrata</taxon>
        <taxon>Euteleostomi</taxon>
        <taxon>Archelosauria</taxon>
        <taxon>Testudinata</taxon>
        <taxon>Testudines</taxon>
        <taxon>Cryptodira</taxon>
        <taxon>Durocryptodira</taxon>
        <taxon>Testudinoidea</taxon>
        <taxon>Geoemydidae</taxon>
        <taxon>Geoemydinae</taxon>
        <taxon>Mauremys</taxon>
    </lineage>
</organism>
<dbReference type="Proteomes" id="UP000827986">
    <property type="component" value="Unassembled WGS sequence"/>
</dbReference>
<evidence type="ECO:0000313" key="2">
    <source>
        <dbReference type="EMBL" id="KAH1174286.1"/>
    </source>
</evidence>
<dbReference type="AlphaFoldDB" id="A0A9D4AZ88"/>
<evidence type="ECO:0000313" key="3">
    <source>
        <dbReference type="Proteomes" id="UP000827986"/>
    </source>
</evidence>
<feature type="region of interest" description="Disordered" evidence="1">
    <location>
        <begin position="82"/>
        <end position="134"/>
    </location>
</feature>
<sequence>MQGNVPHAKGPLFPSPPLGQAAPGLALCQGGGAGGRRGGCLPASKPQGLGKRREGAQATAGSVLPVAQSPPSMGVFLARPQPHARPPTPTAPRVDAGGSTHPTCGREAEVRGSARNIRGGGRNPGPIAVDSPTGLTGAWSSTLSTRQLPSLPGHDPQLLSAARGLLPLPLDSAAEPCEVRPPGGTRALPAGVGSCLWQAQPGWAAPCRPGKWPGVNPSCPLVPSGPEPVSSRGGASCGQPSVNAPDLVPCGCERSSASAPGCLILVTTLPSPAFSPTSSLPL</sequence>
<keyword evidence="3" id="KW-1185">Reference proteome</keyword>
<evidence type="ECO:0000256" key="1">
    <source>
        <dbReference type="SAM" id="MobiDB-lite"/>
    </source>
</evidence>
<accession>A0A9D4AZ88</accession>
<gene>
    <name evidence="2" type="ORF">KIL84_002430</name>
</gene>
<comment type="caution">
    <text evidence="2">The sequence shown here is derived from an EMBL/GenBank/DDBJ whole genome shotgun (WGS) entry which is preliminary data.</text>
</comment>
<proteinExistence type="predicted"/>
<reference evidence="2" key="1">
    <citation type="submission" date="2021-09" db="EMBL/GenBank/DDBJ databases">
        <title>The genome of Mauremys mutica provides insights into the evolution of semi-aquatic lifestyle.</title>
        <authorList>
            <person name="Gong S."/>
            <person name="Gao Y."/>
        </authorList>
    </citation>
    <scope>NUCLEOTIDE SEQUENCE</scope>
    <source>
        <strain evidence="2">MM-2020</strain>
        <tissue evidence="2">Muscle</tissue>
    </source>
</reference>
<protein>
    <submittedName>
        <fullName evidence="2">Uncharacterized protein</fullName>
    </submittedName>
</protein>
<dbReference type="EMBL" id="JAHDVG010000480">
    <property type="protein sequence ID" value="KAH1174286.1"/>
    <property type="molecule type" value="Genomic_DNA"/>
</dbReference>